<evidence type="ECO:0000256" key="20">
    <source>
        <dbReference type="ARBA" id="ARBA00047734"/>
    </source>
</evidence>
<dbReference type="InterPro" id="IPR006683">
    <property type="entry name" value="Thioestr_dom"/>
</dbReference>
<keyword evidence="10" id="KW-0443">Lipid metabolism</keyword>
<evidence type="ECO:0000256" key="22">
    <source>
        <dbReference type="ARBA" id="ARBA00048074"/>
    </source>
</evidence>
<evidence type="ECO:0000256" key="1">
    <source>
        <dbReference type="ARBA" id="ARBA00004170"/>
    </source>
</evidence>
<dbReference type="InterPro" id="IPR052365">
    <property type="entry name" value="THEM4/THEM5_acyl-CoA_thioest"/>
</dbReference>
<keyword evidence="6" id="KW-0053">Apoptosis</keyword>
<comment type="catalytic activity">
    <reaction evidence="23">
        <text>tetradecanoyl-CoA + H2O = tetradecanoate + CoA + H(+)</text>
        <dbReference type="Rhea" id="RHEA:40119"/>
        <dbReference type="ChEBI" id="CHEBI:15377"/>
        <dbReference type="ChEBI" id="CHEBI:15378"/>
        <dbReference type="ChEBI" id="CHEBI:30807"/>
        <dbReference type="ChEBI" id="CHEBI:57287"/>
        <dbReference type="ChEBI" id="CHEBI:57385"/>
    </reaction>
    <physiologicalReaction direction="left-to-right" evidence="23">
        <dbReference type="Rhea" id="RHEA:40120"/>
    </physiologicalReaction>
</comment>
<keyword evidence="9" id="KW-0809">Transit peptide</keyword>
<dbReference type="PANTHER" id="PTHR12418:SF19">
    <property type="entry name" value="ACYL-COENZYME A THIOESTERASE THEM4"/>
    <property type="match status" value="1"/>
</dbReference>
<comment type="catalytic activity">
    <reaction evidence="19">
        <text>octanoyl-CoA + H2O = octanoate + CoA + H(+)</text>
        <dbReference type="Rhea" id="RHEA:30143"/>
        <dbReference type="ChEBI" id="CHEBI:15377"/>
        <dbReference type="ChEBI" id="CHEBI:15378"/>
        <dbReference type="ChEBI" id="CHEBI:25646"/>
        <dbReference type="ChEBI" id="CHEBI:57287"/>
        <dbReference type="ChEBI" id="CHEBI:57386"/>
    </reaction>
    <physiologicalReaction direction="left-to-right" evidence="19">
        <dbReference type="Rhea" id="RHEA:30144"/>
    </physiologicalReaction>
</comment>
<reference evidence="26" key="1">
    <citation type="journal article" date="2019" name="Int. J. Syst. Evol. Microbiol.">
        <title>The Global Catalogue of Microorganisms (GCM) 10K type strain sequencing project: providing services to taxonomists for standard genome sequencing and annotation.</title>
        <authorList>
            <consortium name="The Broad Institute Genomics Platform"/>
            <consortium name="The Broad Institute Genome Sequencing Center for Infectious Disease"/>
            <person name="Wu L."/>
            <person name="Ma J."/>
        </authorList>
    </citation>
    <scope>NUCLEOTIDE SEQUENCE [LARGE SCALE GENOMIC DNA]</scope>
    <source>
        <strain evidence="26">CGMCC 4.7638</strain>
    </source>
</reference>
<dbReference type="RefSeq" id="WP_344274998.1">
    <property type="nucleotide sequence ID" value="NZ_BAAAHV010000012.1"/>
</dbReference>
<evidence type="ECO:0000256" key="14">
    <source>
        <dbReference type="ARBA" id="ARBA00037002"/>
    </source>
</evidence>
<comment type="subcellular location">
    <subcellularLocation>
        <location evidence="3">Cell projection</location>
        <location evidence="3">Ruffle membrane</location>
    </subcellularLocation>
    <subcellularLocation>
        <location evidence="2">Cytoplasm</location>
    </subcellularLocation>
    <subcellularLocation>
        <location evidence="1">Membrane</location>
        <topology evidence="1">Peripheral membrane protein</topology>
    </subcellularLocation>
</comment>
<evidence type="ECO:0000256" key="21">
    <source>
        <dbReference type="ARBA" id="ARBA00047969"/>
    </source>
</evidence>
<comment type="similarity">
    <text evidence="15">Belongs to the THEM4/THEM5 thioesterase family.</text>
</comment>
<protein>
    <recommendedName>
        <fullName evidence="17">Acyl-coenzyme A thioesterase THEM4</fullName>
        <ecNumber evidence="16">3.1.2.2</ecNumber>
    </recommendedName>
    <alternativeName>
        <fullName evidence="18">Thioesterase superfamily member 4</fullName>
    </alternativeName>
</protein>
<evidence type="ECO:0000256" key="11">
    <source>
        <dbReference type="ARBA" id="ARBA00023136"/>
    </source>
</evidence>
<dbReference type="GO" id="GO:0016787">
    <property type="term" value="F:hydrolase activity"/>
    <property type="evidence" value="ECO:0007669"/>
    <property type="project" value="UniProtKB-KW"/>
</dbReference>
<dbReference type="Gene3D" id="3.10.129.10">
    <property type="entry name" value="Hotdog Thioesterase"/>
    <property type="match status" value="1"/>
</dbReference>
<keyword evidence="7 25" id="KW-0378">Hydrolase</keyword>
<evidence type="ECO:0000256" key="6">
    <source>
        <dbReference type="ARBA" id="ARBA00022703"/>
    </source>
</evidence>
<comment type="catalytic activity">
    <reaction evidence="14">
        <text>(9Z)-octadecenoyl-CoA + H2O = (9Z)-octadecenoate + CoA + H(+)</text>
        <dbReference type="Rhea" id="RHEA:40139"/>
        <dbReference type="ChEBI" id="CHEBI:15377"/>
        <dbReference type="ChEBI" id="CHEBI:15378"/>
        <dbReference type="ChEBI" id="CHEBI:30823"/>
        <dbReference type="ChEBI" id="CHEBI:57287"/>
        <dbReference type="ChEBI" id="CHEBI:57387"/>
    </reaction>
    <physiologicalReaction direction="left-to-right" evidence="14">
        <dbReference type="Rhea" id="RHEA:40140"/>
    </physiologicalReaction>
</comment>
<evidence type="ECO:0000256" key="8">
    <source>
        <dbReference type="ARBA" id="ARBA00022832"/>
    </source>
</evidence>
<keyword evidence="8" id="KW-0276">Fatty acid metabolism</keyword>
<evidence type="ECO:0000256" key="7">
    <source>
        <dbReference type="ARBA" id="ARBA00022801"/>
    </source>
</evidence>
<evidence type="ECO:0000256" key="13">
    <source>
        <dbReference type="ARBA" id="ARBA00035852"/>
    </source>
</evidence>
<keyword evidence="11" id="KW-0472">Membrane</keyword>
<evidence type="ECO:0000256" key="4">
    <source>
        <dbReference type="ARBA" id="ARBA00022475"/>
    </source>
</evidence>
<dbReference type="Proteomes" id="UP001597542">
    <property type="component" value="Unassembled WGS sequence"/>
</dbReference>
<evidence type="ECO:0000256" key="10">
    <source>
        <dbReference type="ARBA" id="ARBA00023098"/>
    </source>
</evidence>
<accession>A0ABW5I4Z3</accession>
<evidence type="ECO:0000256" key="19">
    <source>
        <dbReference type="ARBA" id="ARBA00047588"/>
    </source>
</evidence>
<sequence>MTVHRLTGTTHRETHCFVCSPTNESGLRIPFDYDDVAKEVHARFSFGEGQSGAPTFVHGGIALAVLNEAMAWAVVSETGDFAVAASMTTDFRRPLRIGSGYSVRAAVLARDTGEVRAEAMITDDSARECTHAQARFRVLSAATAERLKARVARP</sequence>
<evidence type="ECO:0000256" key="16">
    <source>
        <dbReference type="ARBA" id="ARBA00038848"/>
    </source>
</evidence>
<dbReference type="EC" id="3.1.2.2" evidence="16"/>
<dbReference type="PANTHER" id="PTHR12418">
    <property type="entry name" value="ACYL-COENZYME A THIOESTERASE THEM4"/>
    <property type="match status" value="1"/>
</dbReference>
<name>A0ABW5I4Z3_9PSEU</name>
<dbReference type="InterPro" id="IPR029069">
    <property type="entry name" value="HotDog_dom_sf"/>
</dbReference>
<evidence type="ECO:0000256" key="9">
    <source>
        <dbReference type="ARBA" id="ARBA00022946"/>
    </source>
</evidence>
<keyword evidence="26" id="KW-1185">Reference proteome</keyword>
<keyword evidence="5" id="KW-0963">Cytoplasm</keyword>
<evidence type="ECO:0000256" key="15">
    <source>
        <dbReference type="ARBA" id="ARBA00038456"/>
    </source>
</evidence>
<evidence type="ECO:0000259" key="24">
    <source>
        <dbReference type="Pfam" id="PF03061"/>
    </source>
</evidence>
<comment type="caution">
    <text evidence="25">The sequence shown here is derived from an EMBL/GenBank/DDBJ whole genome shotgun (WGS) entry which is preliminary data.</text>
</comment>
<evidence type="ECO:0000313" key="26">
    <source>
        <dbReference type="Proteomes" id="UP001597542"/>
    </source>
</evidence>
<organism evidence="25 26">
    <name type="scientific">Amycolatopsis albidoflavus</name>
    <dbReference type="NCBI Taxonomy" id="102226"/>
    <lineage>
        <taxon>Bacteria</taxon>
        <taxon>Bacillati</taxon>
        <taxon>Actinomycetota</taxon>
        <taxon>Actinomycetes</taxon>
        <taxon>Pseudonocardiales</taxon>
        <taxon>Pseudonocardiaceae</taxon>
        <taxon>Amycolatopsis</taxon>
    </lineage>
</organism>
<comment type="catalytic activity">
    <reaction evidence="13">
        <text>(5Z,8Z,11Z,14Z)-eicosatetraenoyl-CoA + H2O = (5Z,8Z,11Z,14Z)-eicosatetraenoate + CoA + H(+)</text>
        <dbReference type="Rhea" id="RHEA:40151"/>
        <dbReference type="ChEBI" id="CHEBI:15377"/>
        <dbReference type="ChEBI" id="CHEBI:15378"/>
        <dbReference type="ChEBI" id="CHEBI:32395"/>
        <dbReference type="ChEBI" id="CHEBI:57287"/>
        <dbReference type="ChEBI" id="CHEBI:57368"/>
    </reaction>
    <physiologicalReaction direction="left-to-right" evidence="13">
        <dbReference type="Rhea" id="RHEA:40152"/>
    </physiologicalReaction>
</comment>
<evidence type="ECO:0000256" key="23">
    <source>
        <dbReference type="ARBA" id="ARBA00048180"/>
    </source>
</evidence>
<comment type="catalytic activity">
    <reaction evidence="22">
        <text>dodecanoyl-CoA + H2O = dodecanoate + CoA + H(+)</text>
        <dbReference type="Rhea" id="RHEA:30135"/>
        <dbReference type="ChEBI" id="CHEBI:15377"/>
        <dbReference type="ChEBI" id="CHEBI:15378"/>
        <dbReference type="ChEBI" id="CHEBI:18262"/>
        <dbReference type="ChEBI" id="CHEBI:57287"/>
        <dbReference type="ChEBI" id="CHEBI:57375"/>
    </reaction>
    <physiologicalReaction direction="left-to-right" evidence="22">
        <dbReference type="Rhea" id="RHEA:30136"/>
    </physiologicalReaction>
</comment>
<evidence type="ECO:0000256" key="12">
    <source>
        <dbReference type="ARBA" id="ARBA00023273"/>
    </source>
</evidence>
<keyword evidence="4" id="KW-1003">Cell membrane</keyword>
<proteinExistence type="inferred from homology"/>
<evidence type="ECO:0000256" key="18">
    <source>
        <dbReference type="ARBA" id="ARBA00043210"/>
    </source>
</evidence>
<evidence type="ECO:0000256" key="17">
    <source>
        <dbReference type="ARBA" id="ARBA00040123"/>
    </source>
</evidence>
<evidence type="ECO:0000256" key="2">
    <source>
        <dbReference type="ARBA" id="ARBA00004496"/>
    </source>
</evidence>
<comment type="catalytic activity">
    <reaction evidence="20">
        <text>hexadecanoyl-CoA + H2O = hexadecanoate + CoA + H(+)</text>
        <dbReference type="Rhea" id="RHEA:16645"/>
        <dbReference type="ChEBI" id="CHEBI:7896"/>
        <dbReference type="ChEBI" id="CHEBI:15377"/>
        <dbReference type="ChEBI" id="CHEBI:15378"/>
        <dbReference type="ChEBI" id="CHEBI:57287"/>
        <dbReference type="ChEBI" id="CHEBI:57379"/>
        <dbReference type="EC" id="3.1.2.2"/>
    </reaction>
    <physiologicalReaction direction="left-to-right" evidence="20">
        <dbReference type="Rhea" id="RHEA:16646"/>
    </physiologicalReaction>
</comment>
<evidence type="ECO:0000313" key="25">
    <source>
        <dbReference type="EMBL" id="MFD2484401.1"/>
    </source>
</evidence>
<dbReference type="EMBL" id="JBHUKQ010000015">
    <property type="protein sequence ID" value="MFD2484401.1"/>
    <property type="molecule type" value="Genomic_DNA"/>
</dbReference>
<feature type="domain" description="Thioesterase" evidence="24">
    <location>
        <begin position="56"/>
        <end position="120"/>
    </location>
</feature>
<evidence type="ECO:0000256" key="5">
    <source>
        <dbReference type="ARBA" id="ARBA00022490"/>
    </source>
</evidence>
<keyword evidence="12" id="KW-0966">Cell projection</keyword>
<evidence type="ECO:0000256" key="3">
    <source>
        <dbReference type="ARBA" id="ARBA00004632"/>
    </source>
</evidence>
<gene>
    <name evidence="25" type="ORF">ACFSUT_29275</name>
</gene>
<dbReference type="Pfam" id="PF03061">
    <property type="entry name" value="4HBT"/>
    <property type="match status" value="1"/>
</dbReference>
<comment type="catalytic activity">
    <reaction evidence="21">
        <text>decanoyl-CoA + H2O = decanoate + CoA + H(+)</text>
        <dbReference type="Rhea" id="RHEA:40059"/>
        <dbReference type="ChEBI" id="CHEBI:15377"/>
        <dbReference type="ChEBI" id="CHEBI:15378"/>
        <dbReference type="ChEBI" id="CHEBI:27689"/>
        <dbReference type="ChEBI" id="CHEBI:57287"/>
        <dbReference type="ChEBI" id="CHEBI:61430"/>
    </reaction>
    <physiologicalReaction direction="left-to-right" evidence="21">
        <dbReference type="Rhea" id="RHEA:40060"/>
    </physiologicalReaction>
</comment>
<dbReference type="SUPFAM" id="SSF54637">
    <property type="entry name" value="Thioesterase/thiol ester dehydrase-isomerase"/>
    <property type="match status" value="1"/>
</dbReference>